<organism evidence="3 4">
    <name type="scientific">Natronoglomus mannanivorans</name>
    <dbReference type="NCBI Taxonomy" id="2979990"/>
    <lineage>
        <taxon>Archaea</taxon>
        <taxon>Methanobacteriati</taxon>
        <taxon>Methanobacteriota</taxon>
        <taxon>Stenosarchaea group</taxon>
        <taxon>Halobacteria</taxon>
        <taxon>Halobacteriales</taxon>
        <taxon>Natrialbaceae</taxon>
        <taxon>Natronoglomus</taxon>
    </lineage>
</organism>
<evidence type="ECO:0000313" key="4">
    <source>
        <dbReference type="Proteomes" id="UP001321018"/>
    </source>
</evidence>
<reference evidence="3" key="1">
    <citation type="submission" date="2022-09" db="EMBL/GenBank/DDBJ databases">
        <title>Enrichment on poylsaccharides allowed isolation of novel metabolic and taxonomic groups of Haloarchaea.</title>
        <authorList>
            <person name="Sorokin D.Y."/>
            <person name="Elcheninov A.G."/>
            <person name="Khizhniak T.V."/>
            <person name="Kolganova T.V."/>
            <person name="Kublanov I.V."/>
        </authorList>
    </citation>
    <scope>NUCLEOTIDE SEQUENCE</scope>
    <source>
        <strain evidence="3">AArc-xg1-1</strain>
    </source>
</reference>
<accession>A0AAP2YXF4</accession>
<proteinExistence type="predicted"/>
<comment type="caution">
    <text evidence="3">The sequence shown here is derived from an EMBL/GenBank/DDBJ whole genome shotgun (WGS) entry which is preliminary data.</text>
</comment>
<feature type="compositionally biased region" description="Basic and acidic residues" evidence="2">
    <location>
        <begin position="91"/>
        <end position="100"/>
    </location>
</feature>
<evidence type="ECO:0000256" key="1">
    <source>
        <dbReference type="SAM" id="Coils"/>
    </source>
</evidence>
<feature type="coiled-coil region" evidence="1">
    <location>
        <begin position="5"/>
        <end position="32"/>
    </location>
</feature>
<sequence>MSDEFLSLERQADEMERQADALEAIATELRYQNAVLCETVAALDDLAARVDERPAESEPRDRSGRSMQTDIADRLFDRDEAEDDEMGYGHGRAENWRDDE</sequence>
<dbReference type="AlphaFoldDB" id="A0AAP2YXF4"/>
<evidence type="ECO:0000256" key="2">
    <source>
        <dbReference type="SAM" id="MobiDB-lite"/>
    </source>
</evidence>
<protein>
    <submittedName>
        <fullName evidence="3">Uncharacterized protein</fullName>
    </submittedName>
</protein>
<name>A0AAP2YXF4_9EURY</name>
<keyword evidence="1" id="KW-0175">Coiled coil</keyword>
<evidence type="ECO:0000313" key="3">
    <source>
        <dbReference type="EMBL" id="MCU4741166.1"/>
    </source>
</evidence>
<gene>
    <name evidence="3" type="ORF">OB960_07110</name>
</gene>
<dbReference type="Proteomes" id="UP001321018">
    <property type="component" value="Unassembled WGS sequence"/>
</dbReference>
<feature type="region of interest" description="Disordered" evidence="2">
    <location>
        <begin position="50"/>
        <end position="100"/>
    </location>
</feature>
<dbReference type="RefSeq" id="WP_338002996.1">
    <property type="nucleotide sequence ID" value="NZ_JAOPKA010000003.1"/>
</dbReference>
<dbReference type="EMBL" id="JAOPKA010000003">
    <property type="protein sequence ID" value="MCU4741166.1"/>
    <property type="molecule type" value="Genomic_DNA"/>
</dbReference>
<feature type="compositionally biased region" description="Basic and acidic residues" evidence="2">
    <location>
        <begin position="50"/>
        <end position="64"/>
    </location>
</feature>